<keyword evidence="2" id="KW-1185">Reference proteome</keyword>
<dbReference type="EMBL" id="CM043020">
    <property type="protein sequence ID" value="KAI4459255.1"/>
    <property type="molecule type" value="Genomic_DNA"/>
</dbReference>
<name>A0ACB9SXE9_HOLOL</name>
<reference evidence="1" key="1">
    <citation type="submission" date="2022-04" db="EMBL/GenBank/DDBJ databases">
        <title>Chromosome-scale genome assembly of Holotrichia oblita Faldermann.</title>
        <authorList>
            <person name="Rongchong L."/>
        </authorList>
    </citation>
    <scope>NUCLEOTIDE SEQUENCE</scope>
    <source>
        <strain evidence="1">81SQS9</strain>
    </source>
</reference>
<organism evidence="1 2">
    <name type="scientific">Holotrichia oblita</name>
    <name type="common">Chafer beetle</name>
    <dbReference type="NCBI Taxonomy" id="644536"/>
    <lineage>
        <taxon>Eukaryota</taxon>
        <taxon>Metazoa</taxon>
        <taxon>Ecdysozoa</taxon>
        <taxon>Arthropoda</taxon>
        <taxon>Hexapoda</taxon>
        <taxon>Insecta</taxon>
        <taxon>Pterygota</taxon>
        <taxon>Neoptera</taxon>
        <taxon>Endopterygota</taxon>
        <taxon>Coleoptera</taxon>
        <taxon>Polyphaga</taxon>
        <taxon>Scarabaeiformia</taxon>
        <taxon>Scarabaeidae</taxon>
        <taxon>Melolonthinae</taxon>
        <taxon>Holotrichia</taxon>
    </lineage>
</organism>
<protein>
    <submittedName>
        <fullName evidence="1">Spermatogenesis-associated 4-related</fullName>
    </submittedName>
</protein>
<sequence>MEVHINEIYKWLNGYKISRQIRNIEEDFSDAVPLAEILKDHFPKIVNLHNYNPKTVAAQKVVNWVMLNKKVLNKLNINLAPQTIDKLAKSTPGVIDSVLLQIKTIIQTQEKKDREYVEGVYTAKRAPLPGLMVPVEVETQTHVLCKKLVTLEMYDAAKKDIEDKDHRINLLKAKVTHLESLLIIKDDRIKNLQDQVQKLSNP</sequence>
<accession>A0ACB9SXE9</accession>
<gene>
    <name evidence="1" type="ORF">MML48_6g00016583</name>
</gene>
<evidence type="ECO:0000313" key="1">
    <source>
        <dbReference type="EMBL" id="KAI4459255.1"/>
    </source>
</evidence>
<dbReference type="Proteomes" id="UP001056778">
    <property type="component" value="Chromosome 6"/>
</dbReference>
<evidence type="ECO:0000313" key="2">
    <source>
        <dbReference type="Proteomes" id="UP001056778"/>
    </source>
</evidence>
<proteinExistence type="predicted"/>
<comment type="caution">
    <text evidence="1">The sequence shown here is derived from an EMBL/GenBank/DDBJ whole genome shotgun (WGS) entry which is preliminary data.</text>
</comment>